<evidence type="ECO:0000256" key="7">
    <source>
        <dbReference type="SAM" id="MobiDB-lite"/>
    </source>
</evidence>
<dbReference type="PANTHER" id="PTHR13483:SF11">
    <property type="entry name" value="ZINC FINGER HIT DOMAIN-CONTAINING PROTEIN 3"/>
    <property type="match status" value="1"/>
</dbReference>
<sequence>MDDLSSLCTICHIEPPIYTCPRCTLQTCSLNCSKRHKIRSMCNGVRDPTAFLPISDVASPWGLDHDYNFLHGIETSVQRSEKVLIEDLELVSKDELERARSGESVGEFARRTGRKEKELPMEACIDKALKMGNVRVIKAPRGMRRNKENTTSWIKNSRCINWQVEWIREDGRRSLYRAQGNKPIGEFYEAMIEEERVLNLSEEERREMKRGGKRRRADNSKGKLAKKARVEKEALDLTTTPLLQDPETGAWNMGPVFSALEEVISDPSHSISMPPPKIRNYKLYLHRPLTPASFPKVLAPISPNKPLMEQLRKRDVLEFPTIHVLPSSTETLPEGFMLEEDFLKALGDGKKGVGNSNADVDIEMEDSDSTDSDDTSSSEESDSDESMEDGEIA</sequence>
<dbReference type="Gene3D" id="3.30.60.190">
    <property type="match status" value="1"/>
</dbReference>
<evidence type="ECO:0000256" key="3">
    <source>
        <dbReference type="ARBA" id="ARBA00022833"/>
    </source>
</evidence>
<feature type="compositionally biased region" description="Acidic residues" evidence="7">
    <location>
        <begin position="360"/>
        <end position="393"/>
    </location>
</feature>
<evidence type="ECO:0000256" key="1">
    <source>
        <dbReference type="ARBA" id="ARBA00022723"/>
    </source>
</evidence>
<gene>
    <name evidence="9" type="ORF">VTL71DRAFT_14768</name>
</gene>
<accession>A0ABR4CLE9</accession>
<evidence type="ECO:0000313" key="10">
    <source>
        <dbReference type="Proteomes" id="UP001595075"/>
    </source>
</evidence>
<dbReference type="EMBL" id="JAZHXI010000007">
    <property type="protein sequence ID" value="KAL2070088.1"/>
    <property type="molecule type" value="Genomic_DNA"/>
</dbReference>
<evidence type="ECO:0000259" key="8">
    <source>
        <dbReference type="PROSITE" id="PS51083"/>
    </source>
</evidence>
<dbReference type="Pfam" id="PF25790">
    <property type="entry name" value="BCD1"/>
    <property type="match status" value="1"/>
</dbReference>
<dbReference type="InterPro" id="IPR051639">
    <property type="entry name" value="BCD1"/>
</dbReference>
<feature type="region of interest" description="Disordered" evidence="7">
    <location>
        <begin position="348"/>
        <end position="393"/>
    </location>
</feature>
<evidence type="ECO:0000256" key="5">
    <source>
        <dbReference type="ARBA" id="ARBA00049654"/>
    </source>
</evidence>
<reference evidence="9 10" key="1">
    <citation type="journal article" date="2024" name="Commun. Biol.">
        <title>Comparative genomic analysis of thermophilic fungi reveals convergent evolutionary adaptations and gene losses.</title>
        <authorList>
            <person name="Steindorff A.S."/>
            <person name="Aguilar-Pontes M.V."/>
            <person name="Robinson A.J."/>
            <person name="Andreopoulos B."/>
            <person name="LaButti K."/>
            <person name="Kuo A."/>
            <person name="Mondo S."/>
            <person name="Riley R."/>
            <person name="Otillar R."/>
            <person name="Haridas S."/>
            <person name="Lipzen A."/>
            <person name="Grimwood J."/>
            <person name="Schmutz J."/>
            <person name="Clum A."/>
            <person name="Reid I.D."/>
            <person name="Moisan M.C."/>
            <person name="Butler G."/>
            <person name="Nguyen T.T.M."/>
            <person name="Dewar K."/>
            <person name="Conant G."/>
            <person name="Drula E."/>
            <person name="Henrissat B."/>
            <person name="Hansel C."/>
            <person name="Singer S."/>
            <person name="Hutchinson M.I."/>
            <person name="de Vries R.P."/>
            <person name="Natvig D.O."/>
            <person name="Powell A.J."/>
            <person name="Tsang A."/>
            <person name="Grigoriev I.V."/>
        </authorList>
    </citation>
    <scope>NUCLEOTIDE SEQUENCE [LARGE SCALE GENOMIC DNA]</scope>
    <source>
        <strain evidence="9 10">CBS 494.80</strain>
    </source>
</reference>
<comment type="caution">
    <text evidence="9">The sequence shown here is derived from an EMBL/GenBank/DDBJ whole genome shotgun (WGS) entry which is preliminary data.</text>
</comment>
<keyword evidence="10" id="KW-1185">Reference proteome</keyword>
<feature type="region of interest" description="Disordered" evidence="7">
    <location>
        <begin position="204"/>
        <end position="228"/>
    </location>
</feature>
<protein>
    <recommendedName>
        <fullName evidence="8">HIT-type domain-containing protein</fullName>
    </recommendedName>
</protein>
<feature type="domain" description="HIT-type" evidence="8">
    <location>
        <begin position="8"/>
        <end position="42"/>
    </location>
</feature>
<dbReference type="CDD" id="cd23023">
    <property type="entry name" value="zf-HIT_BCD1"/>
    <property type="match status" value="1"/>
</dbReference>
<dbReference type="Pfam" id="PF04438">
    <property type="entry name" value="zf-HIT"/>
    <property type="match status" value="1"/>
</dbReference>
<evidence type="ECO:0000256" key="6">
    <source>
        <dbReference type="PROSITE-ProRule" id="PRU00453"/>
    </source>
</evidence>
<keyword evidence="3" id="KW-0862">Zinc</keyword>
<dbReference type="PROSITE" id="PS51083">
    <property type="entry name" value="ZF_HIT"/>
    <property type="match status" value="1"/>
</dbReference>
<dbReference type="PANTHER" id="PTHR13483">
    <property type="entry name" value="BOX C_D SNORNA PROTEIN 1-RELATED"/>
    <property type="match status" value="1"/>
</dbReference>
<comment type="similarity">
    <text evidence="5">Belongs to the BCD1 family.</text>
</comment>
<evidence type="ECO:0000256" key="2">
    <source>
        <dbReference type="ARBA" id="ARBA00022771"/>
    </source>
</evidence>
<organism evidence="9 10">
    <name type="scientific">Oculimacula yallundae</name>
    <dbReference type="NCBI Taxonomy" id="86028"/>
    <lineage>
        <taxon>Eukaryota</taxon>
        <taxon>Fungi</taxon>
        <taxon>Dikarya</taxon>
        <taxon>Ascomycota</taxon>
        <taxon>Pezizomycotina</taxon>
        <taxon>Leotiomycetes</taxon>
        <taxon>Helotiales</taxon>
        <taxon>Ploettnerulaceae</taxon>
        <taxon>Oculimacula</taxon>
    </lineage>
</organism>
<keyword evidence="2 6" id="KW-0863">Zinc-finger</keyword>
<name>A0ABR4CLE9_9HELO</name>
<keyword evidence="1" id="KW-0479">Metal-binding</keyword>
<evidence type="ECO:0000313" key="9">
    <source>
        <dbReference type="EMBL" id="KAL2070088.1"/>
    </source>
</evidence>
<dbReference type="Proteomes" id="UP001595075">
    <property type="component" value="Unassembled WGS sequence"/>
</dbReference>
<proteinExistence type="inferred from homology"/>
<comment type="function">
    <text evidence="4">Required for box C/D snoRNAs accumulation involved in snoRNA processing, snoRNA transport to the nucleolus and ribosome biogenesis.</text>
</comment>
<dbReference type="SUPFAM" id="SSF144232">
    <property type="entry name" value="HIT/MYND zinc finger-like"/>
    <property type="match status" value="1"/>
</dbReference>
<evidence type="ECO:0000256" key="4">
    <source>
        <dbReference type="ARBA" id="ARBA00049598"/>
    </source>
</evidence>
<dbReference type="InterPro" id="IPR007529">
    <property type="entry name" value="Znf_HIT"/>
</dbReference>
<dbReference type="InterPro" id="IPR057721">
    <property type="entry name" value="BCD1_alpha/beta"/>
</dbReference>